<protein>
    <submittedName>
        <fullName evidence="7">Uncharacterized protein</fullName>
    </submittedName>
</protein>
<evidence type="ECO:0000259" key="5">
    <source>
        <dbReference type="PROSITE" id="PS50109"/>
    </source>
</evidence>
<dbReference type="Gene3D" id="1.10.287.130">
    <property type="match status" value="1"/>
</dbReference>
<keyword evidence="4" id="KW-0812">Transmembrane</keyword>
<feature type="region of interest" description="Disordered" evidence="3">
    <location>
        <begin position="941"/>
        <end position="990"/>
    </location>
</feature>
<feature type="compositionally biased region" description="Low complexity" evidence="3">
    <location>
        <begin position="920"/>
        <end position="936"/>
    </location>
</feature>
<feature type="region of interest" description="Disordered" evidence="3">
    <location>
        <begin position="1282"/>
        <end position="1339"/>
    </location>
</feature>
<dbReference type="PROSITE" id="PS50110">
    <property type="entry name" value="RESPONSE_REGULATORY"/>
    <property type="match status" value="2"/>
</dbReference>
<dbReference type="InterPro" id="IPR036890">
    <property type="entry name" value="HATPase_C_sf"/>
</dbReference>
<reference evidence="7" key="1">
    <citation type="submission" date="2020-05" db="EMBL/GenBank/DDBJ databases">
        <title>Phylogenomic resolution of chytrid fungi.</title>
        <authorList>
            <person name="Stajich J.E."/>
            <person name="Amses K."/>
            <person name="Simmons R."/>
            <person name="Seto K."/>
            <person name="Myers J."/>
            <person name="Bonds A."/>
            <person name="Quandt C.A."/>
            <person name="Barry K."/>
            <person name="Liu P."/>
            <person name="Grigoriev I."/>
            <person name="Longcore J.E."/>
            <person name="James T.Y."/>
        </authorList>
    </citation>
    <scope>NUCLEOTIDE SEQUENCE</scope>
    <source>
        <strain evidence="7">JEL0379</strain>
    </source>
</reference>
<keyword evidence="4" id="KW-1133">Transmembrane helix</keyword>
<keyword evidence="1 2" id="KW-0597">Phosphoprotein</keyword>
<dbReference type="GO" id="GO:0000155">
    <property type="term" value="F:phosphorelay sensor kinase activity"/>
    <property type="evidence" value="ECO:0007669"/>
    <property type="project" value="InterPro"/>
</dbReference>
<comment type="caution">
    <text evidence="7">The sequence shown here is derived from an EMBL/GenBank/DDBJ whole genome shotgun (WGS) entry which is preliminary data.</text>
</comment>
<feature type="transmembrane region" description="Helical" evidence="4">
    <location>
        <begin position="339"/>
        <end position="359"/>
    </location>
</feature>
<dbReference type="EMBL" id="JADGJQ010000002">
    <property type="protein sequence ID" value="KAJ3184949.1"/>
    <property type="molecule type" value="Genomic_DNA"/>
</dbReference>
<feature type="compositionally biased region" description="Pro residues" evidence="3">
    <location>
        <begin position="1312"/>
        <end position="1331"/>
    </location>
</feature>
<feature type="domain" description="Histidine kinase" evidence="5">
    <location>
        <begin position="503"/>
        <end position="738"/>
    </location>
</feature>
<feature type="modified residue" description="4-aspartylphosphate" evidence="2">
    <location>
        <position position="1420"/>
    </location>
</feature>
<feature type="region of interest" description="Disordered" evidence="3">
    <location>
        <begin position="1181"/>
        <end position="1201"/>
    </location>
</feature>
<dbReference type="InterPro" id="IPR004358">
    <property type="entry name" value="Sig_transdc_His_kin-like_C"/>
</dbReference>
<dbReference type="InterPro" id="IPR036097">
    <property type="entry name" value="HisK_dim/P_sf"/>
</dbReference>
<feature type="transmembrane region" description="Helical" evidence="4">
    <location>
        <begin position="303"/>
        <end position="319"/>
    </location>
</feature>
<feature type="region of interest" description="Disordered" evidence="3">
    <location>
        <begin position="803"/>
        <end position="874"/>
    </location>
</feature>
<dbReference type="SMART" id="SM00388">
    <property type="entry name" value="HisKA"/>
    <property type="match status" value="1"/>
</dbReference>
<evidence type="ECO:0000259" key="6">
    <source>
        <dbReference type="PROSITE" id="PS50110"/>
    </source>
</evidence>
<dbReference type="SUPFAM" id="SSF47384">
    <property type="entry name" value="Homodimeric domain of signal transducing histidine kinase"/>
    <property type="match status" value="1"/>
</dbReference>
<keyword evidence="4" id="KW-0472">Membrane</keyword>
<evidence type="ECO:0000256" key="3">
    <source>
        <dbReference type="SAM" id="MobiDB-lite"/>
    </source>
</evidence>
<gene>
    <name evidence="7" type="ORF">HDU87_002515</name>
</gene>
<evidence type="ECO:0000256" key="4">
    <source>
        <dbReference type="SAM" id="Phobius"/>
    </source>
</evidence>
<evidence type="ECO:0000313" key="7">
    <source>
        <dbReference type="EMBL" id="KAJ3184949.1"/>
    </source>
</evidence>
<keyword evidence="8" id="KW-1185">Reference proteome</keyword>
<feature type="transmembrane region" description="Helical" evidence="4">
    <location>
        <begin position="258"/>
        <end position="283"/>
    </location>
</feature>
<dbReference type="SMART" id="SM00448">
    <property type="entry name" value="REC"/>
    <property type="match status" value="2"/>
</dbReference>
<evidence type="ECO:0000256" key="2">
    <source>
        <dbReference type="PROSITE-ProRule" id="PRU00169"/>
    </source>
</evidence>
<dbReference type="SUPFAM" id="SSF55874">
    <property type="entry name" value="ATPase domain of HSP90 chaperone/DNA topoisomerase II/histidine kinase"/>
    <property type="match status" value="1"/>
</dbReference>
<feature type="transmembrane region" description="Helical" evidence="4">
    <location>
        <begin position="177"/>
        <end position="193"/>
    </location>
</feature>
<feature type="transmembrane region" description="Helical" evidence="4">
    <location>
        <begin position="439"/>
        <end position="457"/>
    </location>
</feature>
<feature type="region of interest" description="Disordered" evidence="3">
    <location>
        <begin position="917"/>
        <end position="936"/>
    </location>
</feature>
<feature type="transmembrane region" description="Helical" evidence="4">
    <location>
        <begin position="225"/>
        <end position="246"/>
    </location>
</feature>
<feature type="modified residue" description="4-aspartylphosphate" evidence="2">
    <location>
        <position position="1041"/>
    </location>
</feature>
<proteinExistence type="predicted"/>
<dbReference type="InterPro" id="IPR001789">
    <property type="entry name" value="Sig_transdc_resp-reg_receiver"/>
</dbReference>
<organism evidence="7 8">
    <name type="scientific">Geranomyces variabilis</name>
    <dbReference type="NCBI Taxonomy" id="109894"/>
    <lineage>
        <taxon>Eukaryota</taxon>
        <taxon>Fungi</taxon>
        <taxon>Fungi incertae sedis</taxon>
        <taxon>Chytridiomycota</taxon>
        <taxon>Chytridiomycota incertae sedis</taxon>
        <taxon>Chytridiomycetes</taxon>
        <taxon>Spizellomycetales</taxon>
        <taxon>Powellomycetaceae</taxon>
        <taxon>Geranomyces</taxon>
    </lineage>
</organism>
<evidence type="ECO:0000256" key="1">
    <source>
        <dbReference type="ARBA" id="ARBA00022553"/>
    </source>
</evidence>
<feature type="compositionally biased region" description="Polar residues" evidence="3">
    <location>
        <begin position="818"/>
        <end position="835"/>
    </location>
</feature>
<feature type="transmembrane region" description="Helical" evidence="4">
    <location>
        <begin position="200"/>
        <end position="219"/>
    </location>
</feature>
<feature type="region of interest" description="Disordered" evidence="3">
    <location>
        <begin position="1122"/>
        <end position="1168"/>
    </location>
</feature>
<dbReference type="Gene3D" id="3.30.565.10">
    <property type="entry name" value="Histidine kinase-like ATPase, C-terminal domain"/>
    <property type="match status" value="1"/>
</dbReference>
<feature type="compositionally biased region" description="Low complexity" evidence="3">
    <location>
        <begin position="1152"/>
        <end position="1162"/>
    </location>
</feature>
<dbReference type="PANTHER" id="PTHR45339">
    <property type="entry name" value="HYBRID SIGNAL TRANSDUCTION HISTIDINE KINASE J"/>
    <property type="match status" value="1"/>
</dbReference>
<dbReference type="InterPro" id="IPR003594">
    <property type="entry name" value="HATPase_dom"/>
</dbReference>
<feature type="transmembrane region" description="Helical" evidence="4">
    <location>
        <begin position="379"/>
        <end position="405"/>
    </location>
</feature>
<dbReference type="SMART" id="SM00387">
    <property type="entry name" value="HATPase_c"/>
    <property type="match status" value="1"/>
</dbReference>
<dbReference type="Gene3D" id="3.40.50.2300">
    <property type="match status" value="2"/>
</dbReference>
<dbReference type="InterPro" id="IPR011006">
    <property type="entry name" value="CheY-like_superfamily"/>
</dbReference>
<dbReference type="Pfam" id="PF00072">
    <property type="entry name" value="Response_reg"/>
    <property type="match status" value="2"/>
</dbReference>
<dbReference type="Pfam" id="PF02518">
    <property type="entry name" value="HATPase_c"/>
    <property type="match status" value="1"/>
</dbReference>
<dbReference type="Pfam" id="PF00512">
    <property type="entry name" value="HisKA"/>
    <property type="match status" value="1"/>
</dbReference>
<dbReference type="PANTHER" id="PTHR45339:SF6">
    <property type="entry name" value="SENSORY HISTIDINE PROTEIN KINASE"/>
    <property type="match status" value="1"/>
</dbReference>
<dbReference type="CDD" id="cd00082">
    <property type="entry name" value="HisKA"/>
    <property type="match status" value="1"/>
</dbReference>
<dbReference type="CDD" id="cd17546">
    <property type="entry name" value="REC_hyHK_CKI1_RcsC-like"/>
    <property type="match status" value="2"/>
</dbReference>
<dbReference type="InterPro" id="IPR003661">
    <property type="entry name" value="HisK_dim/P_dom"/>
</dbReference>
<dbReference type="PROSITE" id="PS50109">
    <property type="entry name" value="HIS_KIN"/>
    <property type="match status" value="1"/>
</dbReference>
<dbReference type="SUPFAM" id="SSF52172">
    <property type="entry name" value="CheY-like"/>
    <property type="match status" value="2"/>
</dbReference>
<feature type="domain" description="Response regulatory" evidence="6">
    <location>
        <begin position="988"/>
        <end position="1114"/>
    </location>
</feature>
<sequence>MPDRWGEGERIVRSSLAADDNNEEAILPISLGSKRASLGGHRLERLEEGLEQHDATKGGLSSSSPAAAAAAAAEGLASGKMSKVCRNGTLNGTLGDADLRQLDEGGGRSEILVCGFLHRLHRRYRRLWNRRPQLATTTAPVVVVHGMWCKAWQVVGWSAIFAFASVMSLGICIGGQPTLWLLCAALIGALFQLPSREAKAGACCMGSVAIYVALIYKAVDEGTAAVLTVFYLLECLVAVAILRRMYGRRHPLFTIPRHVVILVLVSLGTTLLFGTVRSAIYLAMVSDPRSLKQVILDDFSRNWFAVCSLCPLMASASITRTYNWLSRTARHSHRTKQKLAIWAAVVISAAGLPIVFRSLTPSSPVVLEGSVMTSFPIMLFAGVFLGIPGSTAAAMISVIMLAIVIDKAGIWPNESMPPPAGFTAVSSDTAFGDISRIRLWRTIFAFSALYTTVYVGYTARVLRSVESQVKQQTAVIQTALDDAARARDAERDANRHKAGFLAFLCHELRNPLHAILNMSTFLLEEISAQGSDATQDMDRSAQAIGLASEYMLSLINDTLDMGRFEAGEVHLHRVHVEFRRLLEGTFAWARELVNGQDVHIVAVVDDNVPTWIIIDPVRSQQIINNLIINAYKFSPPHSSIHIHVTAQARSTNGFTHRIRVAVTDMGPSLTLNQVALLFQPYAIHTSASREYGGSGLGLAITNQISQLMGGRIECEPAVSDGKGAGTGSVFTFILPVTQVDEHHAAASPSHSSGNVSTKPILLAGKKSIDRNVAAARFDQVTKLLNEQPLVGRASDAGLDAKMGAKKTSNPLQGYHHAQQGSPKIASRSSTANSTERLARLPHRAASGLHASDGFEPPPSEPSTSPRASFSSFDNFPDSLAREIRARLIDDDGDMMMLSGSAGGQRRSSYTPRLVRTLQGTTPGASNSSNNTAAALPSTAPIVNHEPRSSEPSAHAPPFTEPLSTRPPVTDTPLAAESAARPRPPPDNAILVVDDSGINRRILCRHLSRLTDMPIHQAADGQEAITTYGALDAPTYSIIFMDRKELIMMPNVDGHEATRRIRNMGCTAPIVATTASVVPGEEVQAMMTLRECGMSQALPKPFTKEQIEDILKAYGVRLMTAAAPAADRPPGKSDKGAADQSAVEPSVSKPQVAAPTPTAGPPTDETVCPHSRPAIVITSSVRSEDTAKATTRLPPAQPPSARPVSQALTAASIAAPFLLGAAAPRVAVVEQAGRIRKSQSADNWADAASLRAVYYTANYPGPADSSNTETRTWVKNADPEVSAAVTGLPPPAATAPFRSGGSNHSLPNTNSAPPSPLPPCASSRPPPPPSSPPANNAPTRIVLNSLPVTPRVPLRMHSDPARAQAAVMKPYVLVVDDSTVSRGILGRILTSIGQYEVHDAINGIEALQRCFWTTYSIIFMDLEMPRMGGQEAAARIRSTGYLGPIIVITSHPLDALPRDVVQVGVTECLAKPISREVIYAVLKRYHLLYI</sequence>
<accession>A0AAD5TRQ6</accession>
<dbReference type="InterPro" id="IPR005467">
    <property type="entry name" value="His_kinase_dom"/>
</dbReference>
<evidence type="ECO:0000313" key="8">
    <source>
        <dbReference type="Proteomes" id="UP001212152"/>
    </source>
</evidence>
<feature type="domain" description="Response regulatory" evidence="6">
    <location>
        <begin position="1370"/>
        <end position="1485"/>
    </location>
</feature>
<dbReference type="Proteomes" id="UP001212152">
    <property type="component" value="Unassembled WGS sequence"/>
</dbReference>
<name>A0AAD5TRQ6_9FUNG</name>
<dbReference type="PRINTS" id="PR00344">
    <property type="entry name" value="BCTRLSENSOR"/>
</dbReference>